<dbReference type="InParanoid" id="A0A4W3JDU2"/>
<reference evidence="2" key="5">
    <citation type="submission" date="2025-09" db="UniProtKB">
        <authorList>
            <consortium name="Ensembl"/>
        </authorList>
    </citation>
    <scope>IDENTIFICATION</scope>
</reference>
<reference evidence="3" key="3">
    <citation type="journal article" date="2014" name="Nature">
        <title>Elephant shark genome provides unique insights into gnathostome evolution.</title>
        <authorList>
            <consortium name="International Elephant Shark Genome Sequencing Consortium"/>
            <person name="Venkatesh B."/>
            <person name="Lee A.P."/>
            <person name="Ravi V."/>
            <person name="Maurya A.K."/>
            <person name="Lian M.M."/>
            <person name="Swann J.B."/>
            <person name="Ohta Y."/>
            <person name="Flajnik M.F."/>
            <person name="Sutoh Y."/>
            <person name="Kasahara M."/>
            <person name="Hoon S."/>
            <person name="Gangu V."/>
            <person name="Roy S.W."/>
            <person name="Irimia M."/>
            <person name="Korzh V."/>
            <person name="Kondrychyn I."/>
            <person name="Lim Z.W."/>
            <person name="Tay B.H."/>
            <person name="Tohari S."/>
            <person name="Kong K.W."/>
            <person name="Ho S."/>
            <person name="Lorente-Galdos B."/>
            <person name="Quilez J."/>
            <person name="Marques-Bonet T."/>
            <person name="Raney B.J."/>
            <person name="Ingham P.W."/>
            <person name="Tay A."/>
            <person name="Hillier L.W."/>
            <person name="Minx P."/>
            <person name="Boehm T."/>
            <person name="Wilson R.K."/>
            <person name="Brenner S."/>
            <person name="Warren W.C."/>
        </authorList>
    </citation>
    <scope>NUCLEOTIDE SEQUENCE [LARGE SCALE GENOMIC DNA]</scope>
</reference>
<evidence type="ECO:0000313" key="3">
    <source>
        <dbReference type="Proteomes" id="UP000314986"/>
    </source>
</evidence>
<evidence type="ECO:0000256" key="1">
    <source>
        <dbReference type="SAM" id="MobiDB-lite"/>
    </source>
</evidence>
<feature type="compositionally biased region" description="Pro residues" evidence="1">
    <location>
        <begin position="21"/>
        <end position="30"/>
    </location>
</feature>
<dbReference type="Proteomes" id="UP000314986">
    <property type="component" value="Unassembled WGS sequence"/>
</dbReference>
<dbReference type="AlphaFoldDB" id="A0A4W3JDU2"/>
<evidence type="ECO:0000313" key="2">
    <source>
        <dbReference type="Ensembl" id="ENSCMIP00000037611.1"/>
    </source>
</evidence>
<accession>A0A4W3JDU2</accession>
<sequence>WNTKGAILRGIKGLRTSPAASPSPPSPPPALSSSSIFSVNKIMYQLPSGSSENTQSIHFTARNSRQFIIFYCYYCYKSLEKMVKKLMCNDLRDIFFKSETFQFFTDNLKKPLMAFEYIRI</sequence>
<name>A0A4W3JDU2_CALMI</name>
<proteinExistence type="predicted"/>
<keyword evidence="3" id="KW-1185">Reference proteome</keyword>
<protein>
    <submittedName>
        <fullName evidence="2">Uncharacterized protein</fullName>
    </submittedName>
</protein>
<reference evidence="3" key="2">
    <citation type="journal article" date="2007" name="PLoS Biol.">
        <title>Survey sequencing and comparative analysis of the elephant shark (Callorhinchus milii) genome.</title>
        <authorList>
            <person name="Venkatesh B."/>
            <person name="Kirkness E.F."/>
            <person name="Loh Y.H."/>
            <person name="Halpern A.L."/>
            <person name="Lee A.P."/>
            <person name="Johnson J."/>
            <person name="Dandona N."/>
            <person name="Viswanathan L.D."/>
            <person name="Tay A."/>
            <person name="Venter J.C."/>
            <person name="Strausberg R.L."/>
            <person name="Brenner S."/>
        </authorList>
    </citation>
    <scope>NUCLEOTIDE SEQUENCE [LARGE SCALE GENOMIC DNA]</scope>
</reference>
<reference evidence="3" key="1">
    <citation type="journal article" date="2006" name="Science">
        <title>Ancient noncoding elements conserved in the human genome.</title>
        <authorList>
            <person name="Venkatesh B."/>
            <person name="Kirkness E.F."/>
            <person name="Loh Y.H."/>
            <person name="Halpern A.L."/>
            <person name="Lee A.P."/>
            <person name="Johnson J."/>
            <person name="Dandona N."/>
            <person name="Viswanathan L.D."/>
            <person name="Tay A."/>
            <person name="Venter J.C."/>
            <person name="Strausberg R.L."/>
            <person name="Brenner S."/>
        </authorList>
    </citation>
    <scope>NUCLEOTIDE SEQUENCE [LARGE SCALE GENOMIC DNA]</scope>
</reference>
<organism evidence="2 3">
    <name type="scientific">Callorhinchus milii</name>
    <name type="common">Ghost shark</name>
    <dbReference type="NCBI Taxonomy" id="7868"/>
    <lineage>
        <taxon>Eukaryota</taxon>
        <taxon>Metazoa</taxon>
        <taxon>Chordata</taxon>
        <taxon>Craniata</taxon>
        <taxon>Vertebrata</taxon>
        <taxon>Chondrichthyes</taxon>
        <taxon>Holocephali</taxon>
        <taxon>Chimaeriformes</taxon>
        <taxon>Callorhinchidae</taxon>
        <taxon>Callorhinchus</taxon>
    </lineage>
</organism>
<reference evidence="2" key="4">
    <citation type="submission" date="2025-08" db="UniProtKB">
        <authorList>
            <consortium name="Ensembl"/>
        </authorList>
    </citation>
    <scope>IDENTIFICATION</scope>
</reference>
<dbReference type="Ensembl" id="ENSCMIT00000038155.1">
    <property type="protein sequence ID" value="ENSCMIP00000037611.1"/>
    <property type="gene ID" value="ENSCMIG00000015800.1"/>
</dbReference>
<feature type="region of interest" description="Disordered" evidence="1">
    <location>
        <begin position="15"/>
        <end position="34"/>
    </location>
</feature>